<dbReference type="Proteomes" id="UP000552097">
    <property type="component" value="Unassembled WGS sequence"/>
</dbReference>
<sequence>MLSRITGAVEDFFSLRIPKEEFTSRPWRIHELLDDGFRVEDVWALPTPGGPDDLDTLVRYAASADNETLTSNVAVRELFALRWKLGELLGWDEEKQQVGKRVASLRDNLPEDLLDGERGPDMALTPFKSVFQTHDEWTAEFSASMGHIVMHHGWVQGEDGKHYSQMTSLVKTYGVFGELYMASIKPIRYLVLYPMQFRSIREVWPKVLREWSTSRG</sequence>
<gene>
    <name evidence="1" type="ORF">F4560_005415</name>
</gene>
<evidence type="ECO:0000313" key="2">
    <source>
        <dbReference type="Proteomes" id="UP000552097"/>
    </source>
</evidence>
<comment type="caution">
    <text evidence="1">The sequence shown here is derived from an EMBL/GenBank/DDBJ whole genome shotgun (WGS) entry which is preliminary data.</text>
</comment>
<accession>A0A7W9M351</accession>
<name>A0A7W9M351_9PSEU</name>
<proteinExistence type="predicted"/>
<dbReference type="EMBL" id="JACHMO010000001">
    <property type="protein sequence ID" value="MBB5805647.1"/>
    <property type="molecule type" value="Genomic_DNA"/>
</dbReference>
<dbReference type="InterPro" id="IPR021295">
    <property type="entry name" value="DUF2867"/>
</dbReference>
<evidence type="ECO:0000313" key="1">
    <source>
        <dbReference type="EMBL" id="MBB5805647.1"/>
    </source>
</evidence>
<dbReference type="Pfam" id="PF11066">
    <property type="entry name" value="DUF2867"/>
    <property type="match status" value="1"/>
</dbReference>
<protein>
    <recommendedName>
        <fullName evidence="3">DUF2867 domain-containing protein</fullName>
    </recommendedName>
</protein>
<dbReference type="RefSeq" id="WP_221483656.1">
    <property type="nucleotide sequence ID" value="NZ_JACHMO010000001.1"/>
</dbReference>
<dbReference type="AlphaFoldDB" id="A0A7W9M351"/>
<reference evidence="1 2" key="1">
    <citation type="submission" date="2020-08" db="EMBL/GenBank/DDBJ databases">
        <title>Sequencing the genomes of 1000 actinobacteria strains.</title>
        <authorList>
            <person name="Klenk H.-P."/>
        </authorList>
    </citation>
    <scope>NUCLEOTIDE SEQUENCE [LARGE SCALE GENOMIC DNA]</scope>
    <source>
        <strain evidence="1 2">DSM 45486</strain>
    </source>
</reference>
<evidence type="ECO:0008006" key="3">
    <source>
        <dbReference type="Google" id="ProtNLM"/>
    </source>
</evidence>
<organism evidence="1 2">
    <name type="scientific">Saccharothrix ecbatanensis</name>
    <dbReference type="NCBI Taxonomy" id="1105145"/>
    <lineage>
        <taxon>Bacteria</taxon>
        <taxon>Bacillati</taxon>
        <taxon>Actinomycetota</taxon>
        <taxon>Actinomycetes</taxon>
        <taxon>Pseudonocardiales</taxon>
        <taxon>Pseudonocardiaceae</taxon>
        <taxon>Saccharothrix</taxon>
    </lineage>
</organism>
<keyword evidence="2" id="KW-1185">Reference proteome</keyword>